<dbReference type="eggNOG" id="ENOG502QUJ9">
    <property type="taxonomic scope" value="Eukaryota"/>
</dbReference>
<evidence type="ECO:0000256" key="4">
    <source>
        <dbReference type="ARBA" id="ARBA00022989"/>
    </source>
</evidence>
<dbReference type="Pfam" id="PF05055">
    <property type="entry name" value="DUF677"/>
    <property type="match status" value="1"/>
</dbReference>
<dbReference type="InterPro" id="IPR007749">
    <property type="entry name" value="DUF677"/>
</dbReference>
<dbReference type="InParanoid" id="A0A059AP27"/>
<evidence type="ECO:0000256" key="1">
    <source>
        <dbReference type="ARBA" id="ARBA00004370"/>
    </source>
</evidence>
<dbReference type="OMA" id="HEIWAKI"/>
<comment type="similarity">
    <text evidence="2">Belongs to the UPF0496 family.</text>
</comment>
<feature type="compositionally biased region" description="Polar residues" evidence="6">
    <location>
        <begin position="9"/>
        <end position="18"/>
    </location>
</feature>
<dbReference type="EMBL" id="KK198761">
    <property type="protein sequence ID" value="KCW55752.1"/>
    <property type="molecule type" value="Genomic_DNA"/>
</dbReference>
<reference evidence="8" key="1">
    <citation type="submission" date="2013-07" db="EMBL/GenBank/DDBJ databases">
        <title>The genome of Eucalyptus grandis.</title>
        <authorList>
            <person name="Schmutz J."/>
            <person name="Hayes R."/>
            <person name="Myburg A."/>
            <person name="Tuskan G."/>
            <person name="Grattapaglia D."/>
            <person name="Rokhsar D.S."/>
        </authorList>
    </citation>
    <scope>NUCLEOTIDE SEQUENCE</scope>
    <source>
        <tissue evidence="8">Leaf extractions</tissue>
    </source>
</reference>
<keyword evidence="3 7" id="KW-0812">Transmembrane</keyword>
<sequence>MLPCLSVKRSPSSLPNSHPEQDLHSHPPPSTGTSPDGASRSSQAVSPTFDLRREYTLSLQTSSYNEIRSVIYVEGYSQEEQEVDLQEQEGSGSTQEWVLHRVLQPNRESVGVALRHAKDNKLTRLVSSYFDHSENTSKFCLLICQSVRRARDMYSPLVELLEVLPLDADSCSQSQCNTVHEVFVQFDCLDNPFDSVGSSDFSEMCSGFSELKQQLHRRLLKSKSRVKFVRRAIAGSALCLIGTAVAAVASAIGVTAHALIAFVSAPCLMVYLPRDKFSKKELANAAQLDAAARGCVLSHDLDTIDRLVNRLHSAVEHDRQSIQIGLERGKDKNLILGVVQELRKDHAKFLDGLKELEDRICLCFNMVNRARKLLLEEITSHSSIVS</sequence>
<evidence type="ECO:0000256" key="7">
    <source>
        <dbReference type="SAM" id="Phobius"/>
    </source>
</evidence>
<dbReference type="Gramene" id="KCW55752">
    <property type="protein sequence ID" value="KCW55752"/>
    <property type="gene ID" value="EUGRSUZ_I01582"/>
</dbReference>
<evidence type="ECO:0000256" key="6">
    <source>
        <dbReference type="SAM" id="MobiDB-lite"/>
    </source>
</evidence>
<dbReference type="AlphaFoldDB" id="A0A059AP27"/>
<organism evidence="8">
    <name type="scientific">Eucalyptus grandis</name>
    <name type="common">Flooded gum</name>
    <dbReference type="NCBI Taxonomy" id="71139"/>
    <lineage>
        <taxon>Eukaryota</taxon>
        <taxon>Viridiplantae</taxon>
        <taxon>Streptophyta</taxon>
        <taxon>Embryophyta</taxon>
        <taxon>Tracheophyta</taxon>
        <taxon>Spermatophyta</taxon>
        <taxon>Magnoliopsida</taxon>
        <taxon>eudicotyledons</taxon>
        <taxon>Gunneridae</taxon>
        <taxon>Pentapetalae</taxon>
        <taxon>rosids</taxon>
        <taxon>malvids</taxon>
        <taxon>Myrtales</taxon>
        <taxon>Myrtaceae</taxon>
        <taxon>Myrtoideae</taxon>
        <taxon>Eucalypteae</taxon>
        <taxon>Eucalyptus</taxon>
    </lineage>
</organism>
<dbReference type="PANTHER" id="PTHR31113:SF5">
    <property type="entry name" value="OS04G0405700 PROTEIN"/>
    <property type="match status" value="1"/>
</dbReference>
<dbReference type="OrthoDB" id="1932397at2759"/>
<keyword evidence="5 7" id="KW-0472">Membrane</keyword>
<dbReference type="FunCoup" id="A0A059AP27">
    <property type="interactions" value="869"/>
</dbReference>
<evidence type="ECO:0000256" key="2">
    <source>
        <dbReference type="ARBA" id="ARBA00009074"/>
    </source>
</evidence>
<evidence type="ECO:0000256" key="3">
    <source>
        <dbReference type="ARBA" id="ARBA00022692"/>
    </source>
</evidence>
<dbReference type="PANTHER" id="PTHR31113">
    <property type="entry name" value="UPF0496 PROTEIN 3-RELATED"/>
    <property type="match status" value="1"/>
</dbReference>
<feature type="region of interest" description="Disordered" evidence="6">
    <location>
        <begin position="1"/>
        <end position="47"/>
    </location>
</feature>
<proteinExistence type="inferred from homology"/>
<dbReference type="GO" id="GO:0016020">
    <property type="term" value="C:membrane"/>
    <property type="evidence" value="ECO:0007669"/>
    <property type="project" value="UniProtKB-SubCell"/>
</dbReference>
<gene>
    <name evidence="8" type="ORF">EUGRSUZ_I01582</name>
</gene>
<keyword evidence="4 7" id="KW-1133">Transmembrane helix</keyword>
<protein>
    <submittedName>
        <fullName evidence="8">Uncharacterized protein</fullName>
    </submittedName>
</protein>
<evidence type="ECO:0000313" key="8">
    <source>
        <dbReference type="EMBL" id="KCW55752.1"/>
    </source>
</evidence>
<dbReference type="STRING" id="71139.A0A059AP27"/>
<feature type="transmembrane region" description="Helical" evidence="7">
    <location>
        <begin position="228"/>
        <end position="248"/>
    </location>
</feature>
<evidence type="ECO:0000256" key="5">
    <source>
        <dbReference type="ARBA" id="ARBA00023136"/>
    </source>
</evidence>
<accession>A0A059AP27</accession>
<comment type="subcellular location">
    <subcellularLocation>
        <location evidence="1">Membrane</location>
    </subcellularLocation>
</comment>
<name>A0A059AP27_EUCGR</name>
<dbReference type="KEGG" id="egr:104419090"/>